<feature type="transmembrane region" description="Helical" evidence="1">
    <location>
        <begin position="237"/>
        <end position="260"/>
    </location>
</feature>
<keyword evidence="1" id="KW-0812">Transmembrane</keyword>
<dbReference type="Proteomes" id="UP000001542">
    <property type="component" value="Unassembled WGS sequence"/>
</dbReference>
<dbReference type="EMBL" id="DS113254">
    <property type="protein sequence ID" value="EAY15583.1"/>
    <property type="molecule type" value="Genomic_DNA"/>
</dbReference>
<protein>
    <submittedName>
        <fullName evidence="2">Uncharacterized protein</fullName>
    </submittedName>
</protein>
<dbReference type="RefSeq" id="XP_001327806.1">
    <property type="nucleotide sequence ID" value="XM_001327771.1"/>
</dbReference>
<dbReference type="VEuPathDB" id="TrichDB:TVAGG3_0276160"/>
<dbReference type="VEuPathDB" id="TrichDB:TVAG_496020"/>
<proteinExistence type="predicted"/>
<reference evidence="2" key="2">
    <citation type="journal article" date="2007" name="Science">
        <title>Draft genome sequence of the sexually transmitted pathogen Trichomonas vaginalis.</title>
        <authorList>
            <person name="Carlton J.M."/>
            <person name="Hirt R.P."/>
            <person name="Silva J.C."/>
            <person name="Delcher A.L."/>
            <person name="Schatz M."/>
            <person name="Zhao Q."/>
            <person name="Wortman J.R."/>
            <person name="Bidwell S.L."/>
            <person name="Alsmark U.C.M."/>
            <person name="Besteiro S."/>
            <person name="Sicheritz-Ponten T."/>
            <person name="Noel C.J."/>
            <person name="Dacks J.B."/>
            <person name="Foster P.G."/>
            <person name="Simillion C."/>
            <person name="Van de Peer Y."/>
            <person name="Miranda-Saavedra D."/>
            <person name="Barton G.J."/>
            <person name="Westrop G.D."/>
            <person name="Mueller S."/>
            <person name="Dessi D."/>
            <person name="Fiori P.L."/>
            <person name="Ren Q."/>
            <person name="Paulsen I."/>
            <person name="Zhang H."/>
            <person name="Bastida-Corcuera F.D."/>
            <person name="Simoes-Barbosa A."/>
            <person name="Brown M.T."/>
            <person name="Hayes R.D."/>
            <person name="Mukherjee M."/>
            <person name="Okumura C.Y."/>
            <person name="Schneider R."/>
            <person name="Smith A.J."/>
            <person name="Vanacova S."/>
            <person name="Villalvazo M."/>
            <person name="Haas B.J."/>
            <person name="Pertea M."/>
            <person name="Feldblyum T.V."/>
            <person name="Utterback T.R."/>
            <person name="Shu C.L."/>
            <person name="Osoegawa K."/>
            <person name="de Jong P.J."/>
            <person name="Hrdy I."/>
            <person name="Horvathova L."/>
            <person name="Zubacova Z."/>
            <person name="Dolezal P."/>
            <person name="Malik S.B."/>
            <person name="Logsdon J.M. Jr."/>
            <person name="Henze K."/>
            <person name="Gupta A."/>
            <person name="Wang C.C."/>
            <person name="Dunne R.L."/>
            <person name="Upcroft J.A."/>
            <person name="Upcroft P."/>
            <person name="White O."/>
            <person name="Salzberg S.L."/>
            <person name="Tang P."/>
            <person name="Chiu C.-H."/>
            <person name="Lee Y.-S."/>
            <person name="Embley T.M."/>
            <person name="Coombs G.H."/>
            <person name="Mottram J.C."/>
            <person name="Tachezy J."/>
            <person name="Fraser-Liggett C.M."/>
            <person name="Johnson P.J."/>
        </authorList>
    </citation>
    <scope>NUCLEOTIDE SEQUENCE [LARGE SCALE GENOMIC DNA]</scope>
    <source>
        <strain evidence="2">G3</strain>
    </source>
</reference>
<name>A2DVP1_TRIV3</name>
<evidence type="ECO:0000313" key="3">
    <source>
        <dbReference type="Proteomes" id="UP000001542"/>
    </source>
</evidence>
<reference evidence="2" key="1">
    <citation type="submission" date="2006-10" db="EMBL/GenBank/DDBJ databases">
        <authorList>
            <person name="Amadeo P."/>
            <person name="Zhao Q."/>
            <person name="Wortman J."/>
            <person name="Fraser-Liggett C."/>
            <person name="Carlton J."/>
        </authorList>
    </citation>
    <scope>NUCLEOTIDE SEQUENCE</scope>
    <source>
        <strain evidence="2">G3</strain>
    </source>
</reference>
<sequence>MRKTKFYNCSTESSGAAFWAISVPVTILGCCSTHNRAQKNSDFAVTSTDSLFCNSTFLRQNAAKDGSSGSIYGEAEYAHISAMNLTLPDADTECAIMLEFTTSRIRYLNFVHWKSAVACKFFMKPSTSEQNLIRNLAFANITTDTGLIGVKGTKLEFQVICISGCSFPTAFVDFSTSEKSIITVSNSMLDQKDVNQSIVNLDTPSYNRSMTFISVEIGFGPRCYNTPPPLTPEKQNLLPYFIASGVFLFVIICASIYFIVCHVKKSSAYEETSTLQTYRLKDKFGEALITS</sequence>
<keyword evidence="1" id="KW-0472">Membrane</keyword>
<accession>A2DVP1</accession>
<dbReference type="PROSITE" id="PS51257">
    <property type="entry name" value="PROKAR_LIPOPROTEIN"/>
    <property type="match status" value="1"/>
</dbReference>
<evidence type="ECO:0000256" key="1">
    <source>
        <dbReference type="SAM" id="Phobius"/>
    </source>
</evidence>
<organism evidence="2 3">
    <name type="scientific">Trichomonas vaginalis (strain ATCC PRA-98 / G3)</name>
    <dbReference type="NCBI Taxonomy" id="412133"/>
    <lineage>
        <taxon>Eukaryota</taxon>
        <taxon>Metamonada</taxon>
        <taxon>Parabasalia</taxon>
        <taxon>Trichomonadida</taxon>
        <taxon>Trichomonadidae</taxon>
        <taxon>Trichomonas</taxon>
    </lineage>
</organism>
<keyword evidence="1" id="KW-1133">Transmembrane helix</keyword>
<keyword evidence="3" id="KW-1185">Reference proteome</keyword>
<evidence type="ECO:0000313" key="2">
    <source>
        <dbReference type="EMBL" id="EAY15583.1"/>
    </source>
</evidence>
<gene>
    <name evidence="2" type="ORF">TVAG_496020</name>
</gene>
<dbReference type="KEGG" id="tva:4773586"/>
<dbReference type="AlphaFoldDB" id="A2DVP1"/>
<dbReference type="InParanoid" id="A2DVP1"/>